<feature type="transmembrane region" description="Helical" evidence="1">
    <location>
        <begin position="319"/>
        <end position="338"/>
    </location>
</feature>
<protein>
    <recommendedName>
        <fullName evidence="3">Glycosyltransferase RgtA/B/C/D-like domain-containing protein</fullName>
    </recommendedName>
</protein>
<feature type="transmembrane region" description="Helical" evidence="1">
    <location>
        <begin position="6"/>
        <end position="27"/>
    </location>
</feature>
<accession>A0A3B0W218</accession>
<feature type="transmembrane region" description="Helical" evidence="1">
    <location>
        <begin position="197"/>
        <end position="216"/>
    </location>
</feature>
<evidence type="ECO:0008006" key="3">
    <source>
        <dbReference type="Google" id="ProtNLM"/>
    </source>
</evidence>
<dbReference type="EMBL" id="UOFB01000141">
    <property type="protein sequence ID" value="VAW46453.1"/>
    <property type="molecule type" value="Genomic_DNA"/>
</dbReference>
<keyword evidence="1" id="KW-0472">Membrane</keyword>
<reference evidence="2" key="1">
    <citation type="submission" date="2018-06" db="EMBL/GenBank/DDBJ databases">
        <authorList>
            <person name="Zhirakovskaya E."/>
        </authorList>
    </citation>
    <scope>NUCLEOTIDE SEQUENCE</scope>
</reference>
<evidence type="ECO:0000313" key="2">
    <source>
        <dbReference type="EMBL" id="VAW46453.1"/>
    </source>
</evidence>
<dbReference type="AlphaFoldDB" id="A0A3B0W218"/>
<gene>
    <name evidence="2" type="ORF">MNBD_GAMMA04-1056</name>
</gene>
<keyword evidence="1" id="KW-1133">Transmembrane helix</keyword>
<proteinExistence type="predicted"/>
<feature type="transmembrane region" description="Helical" evidence="1">
    <location>
        <begin position="125"/>
        <end position="140"/>
    </location>
</feature>
<feature type="transmembrane region" description="Helical" evidence="1">
    <location>
        <begin position="152"/>
        <end position="185"/>
    </location>
</feature>
<keyword evidence="1" id="KW-0812">Transmembrane</keyword>
<organism evidence="2">
    <name type="scientific">hydrothermal vent metagenome</name>
    <dbReference type="NCBI Taxonomy" id="652676"/>
    <lineage>
        <taxon>unclassified sequences</taxon>
        <taxon>metagenomes</taxon>
        <taxon>ecological metagenomes</taxon>
    </lineage>
</organism>
<name>A0A3B0W218_9ZZZZ</name>
<feature type="transmembrane region" description="Helical" evidence="1">
    <location>
        <begin position="97"/>
        <end position="119"/>
    </location>
</feature>
<feature type="transmembrane region" description="Helical" evidence="1">
    <location>
        <begin position="258"/>
        <end position="277"/>
    </location>
</feature>
<feature type="non-terminal residue" evidence="2">
    <location>
        <position position="1"/>
    </location>
</feature>
<evidence type="ECO:0000256" key="1">
    <source>
        <dbReference type="SAM" id="Phobius"/>
    </source>
</evidence>
<sequence>LFGYWFVIVLHQAVAFTNAFWFTTLGADADAATFHRIGMELTQSGGFSFNIGSQFYENFLGVVYWLFEPSHFLGEQLSILAFSLSCVVLIKILRQLGLLYCQVPVLLVFGGLPTMVLLGSITMRESYQILFFMLAVYFGIKMHLKGGINHNFIFLILSALVMGLFHKGLIAYMLFLIFLFMAFSLKPTSHLWQIKKLHLSLLFVLPVFIVGLLAMVKLQLSGLGALSALANLEAVEYAANYRGQSVVARATYGVELDLSSVFAFIFSAFTLYFYYLFSPFPWQIGGVLDAYAALESILRMVLLYYSVKHWRTASGVQRRLLGLMLILFLSMSFLWAMGTTNYGTAMRHHMLSWWILVVVGMPPFVAAAHRFFLGSIMNKSSPPISAERNS</sequence>
<feature type="transmembrane region" description="Helical" evidence="1">
    <location>
        <begin position="350"/>
        <end position="373"/>
    </location>
</feature>
<feature type="transmembrane region" description="Helical" evidence="1">
    <location>
        <begin position="283"/>
        <end position="307"/>
    </location>
</feature>
<feature type="transmembrane region" description="Helical" evidence="1">
    <location>
        <begin position="73"/>
        <end position="90"/>
    </location>
</feature>